<dbReference type="InterPro" id="IPR052348">
    <property type="entry name" value="Metallopeptidase_M50B"/>
</dbReference>
<proteinExistence type="inferred from homology"/>
<dbReference type="GO" id="GO:0005886">
    <property type="term" value="C:plasma membrane"/>
    <property type="evidence" value="ECO:0007669"/>
    <property type="project" value="UniProtKB-SubCell"/>
</dbReference>
<dbReference type="Proteomes" id="UP000316253">
    <property type="component" value="Unassembled WGS sequence"/>
</dbReference>
<accession>A0A554JDZ7</accession>
<dbReference type="InterPro" id="IPR044537">
    <property type="entry name" value="Rip2-like"/>
</dbReference>
<evidence type="ECO:0000256" key="6">
    <source>
        <dbReference type="ARBA" id="ARBA00022692"/>
    </source>
</evidence>
<evidence type="ECO:0000256" key="10">
    <source>
        <dbReference type="ARBA" id="ARBA00022989"/>
    </source>
</evidence>
<evidence type="ECO:0000256" key="1">
    <source>
        <dbReference type="ARBA" id="ARBA00001947"/>
    </source>
</evidence>
<keyword evidence="12 13" id="KW-0472">Membrane</keyword>
<evidence type="ECO:0000256" key="2">
    <source>
        <dbReference type="ARBA" id="ARBA00004651"/>
    </source>
</evidence>
<reference evidence="15 16" key="1">
    <citation type="submission" date="2017-08" db="EMBL/GenBank/DDBJ databases">
        <title>Mechanisms for carbon and nitrogen cycling indicate functional differentiation within the Candidate Phyla Radiation.</title>
        <authorList>
            <person name="Danczak R.E."/>
            <person name="Johnston M.D."/>
            <person name="Kenah C."/>
            <person name="Slattery M."/>
            <person name="Wrighton K.C."/>
            <person name="Wilkins M.J."/>
        </authorList>
    </citation>
    <scope>NUCLEOTIDE SEQUENCE [LARGE SCALE GENOMIC DNA]</scope>
    <source>
        <strain evidence="15">Gr01-1014_85</strain>
    </source>
</reference>
<name>A0A554JDZ7_9BACT</name>
<evidence type="ECO:0000256" key="7">
    <source>
        <dbReference type="ARBA" id="ARBA00022723"/>
    </source>
</evidence>
<evidence type="ECO:0000256" key="3">
    <source>
        <dbReference type="ARBA" id="ARBA00007931"/>
    </source>
</evidence>
<dbReference type="EMBL" id="VMFD01000004">
    <property type="protein sequence ID" value="TSC66508.1"/>
    <property type="molecule type" value="Genomic_DNA"/>
</dbReference>
<protein>
    <submittedName>
        <fullName evidence="15">Peptidase M50 (Zinc protease)</fullName>
    </submittedName>
</protein>
<comment type="subcellular location">
    <subcellularLocation>
        <location evidence="2">Cell membrane</location>
        <topology evidence="2">Multi-pass membrane protein</topology>
    </subcellularLocation>
</comment>
<evidence type="ECO:0000256" key="13">
    <source>
        <dbReference type="SAM" id="Phobius"/>
    </source>
</evidence>
<evidence type="ECO:0000313" key="15">
    <source>
        <dbReference type="EMBL" id="TSC66508.1"/>
    </source>
</evidence>
<dbReference type="AlphaFoldDB" id="A0A554JDZ7"/>
<evidence type="ECO:0000256" key="11">
    <source>
        <dbReference type="ARBA" id="ARBA00023049"/>
    </source>
</evidence>
<evidence type="ECO:0000256" key="4">
    <source>
        <dbReference type="ARBA" id="ARBA00022475"/>
    </source>
</evidence>
<keyword evidence="5 15" id="KW-0645">Protease</keyword>
<feature type="transmembrane region" description="Helical" evidence="13">
    <location>
        <begin position="91"/>
        <end position="114"/>
    </location>
</feature>
<comment type="similarity">
    <text evidence="3">Belongs to the peptidase M50B family.</text>
</comment>
<feature type="transmembrane region" description="Helical" evidence="13">
    <location>
        <begin position="134"/>
        <end position="156"/>
    </location>
</feature>
<feature type="transmembrane region" description="Helical" evidence="13">
    <location>
        <begin position="12"/>
        <end position="33"/>
    </location>
</feature>
<gene>
    <name evidence="15" type="ORF">CEO22_75</name>
</gene>
<organism evidence="15 16">
    <name type="scientific">Candidatus Berkelbacteria bacterium Gr01-1014_85</name>
    <dbReference type="NCBI Taxonomy" id="2017150"/>
    <lineage>
        <taxon>Bacteria</taxon>
        <taxon>Candidatus Berkelbacteria</taxon>
    </lineage>
</organism>
<evidence type="ECO:0000256" key="5">
    <source>
        <dbReference type="ARBA" id="ARBA00022670"/>
    </source>
</evidence>
<comment type="caution">
    <text evidence="15">The sequence shown here is derived from an EMBL/GenBank/DDBJ whole genome shotgun (WGS) entry which is preliminary data.</text>
</comment>
<dbReference type="CDD" id="cd06158">
    <property type="entry name" value="S2P-M50_like_1"/>
    <property type="match status" value="1"/>
</dbReference>
<dbReference type="GO" id="GO:0046872">
    <property type="term" value="F:metal ion binding"/>
    <property type="evidence" value="ECO:0007669"/>
    <property type="project" value="UniProtKB-KW"/>
</dbReference>
<dbReference type="PANTHER" id="PTHR35864:SF1">
    <property type="entry name" value="ZINC METALLOPROTEASE YWHC-RELATED"/>
    <property type="match status" value="1"/>
</dbReference>
<keyword evidence="4" id="KW-1003">Cell membrane</keyword>
<dbReference type="GO" id="GO:0008237">
    <property type="term" value="F:metallopeptidase activity"/>
    <property type="evidence" value="ECO:0007669"/>
    <property type="project" value="UniProtKB-KW"/>
</dbReference>
<keyword evidence="8" id="KW-0378">Hydrolase</keyword>
<feature type="domain" description="Peptidase M50" evidence="14">
    <location>
        <begin position="123"/>
        <end position="158"/>
    </location>
</feature>
<keyword evidence="11" id="KW-0482">Metalloprotease</keyword>
<dbReference type="Pfam" id="PF02163">
    <property type="entry name" value="Peptidase_M50"/>
    <property type="match status" value="1"/>
</dbReference>
<keyword evidence="9" id="KW-0862">Zinc</keyword>
<dbReference type="PANTHER" id="PTHR35864">
    <property type="entry name" value="ZINC METALLOPROTEASE MJ0611-RELATED"/>
    <property type="match status" value="1"/>
</dbReference>
<keyword evidence="10 13" id="KW-1133">Transmembrane helix</keyword>
<evidence type="ECO:0000256" key="9">
    <source>
        <dbReference type="ARBA" id="ARBA00022833"/>
    </source>
</evidence>
<evidence type="ECO:0000313" key="16">
    <source>
        <dbReference type="Proteomes" id="UP000316253"/>
    </source>
</evidence>
<dbReference type="InterPro" id="IPR008915">
    <property type="entry name" value="Peptidase_M50"/>
</dbReference>
<keyword evidence="6 13" id="KW-0812">Transmembrane</keyword>
<evidence type="ECO:0000259" key="14">
    <source>
        <dbReference type="Pfam" id="PF02163"/>
    </source>
</evidence>
<dbReference type="GO" id="GO:0006508">
    <property type="term" value="P:proteolysis"/>
    <property type="evidence" value="ECO:0007669"/>
    <property type="project" value="UniProtKB-KW"/>
</dbReference>
<feature type="transmembrane region" description="Helical" evidence="13">
    <location>
        <begin position="168"/>
        <end position="187"/>
    </location>
</feature>
<evidence type="ECO:0000256" key="12">
    <source>
        <dbReference type="ARBA" id="ARBA00023136"/>
    </source>
</evidence>
<comment type="cofactor">
    <cofactor evidence="1">
        <name>Zn(2+)</name>
        <dbReference type="ChEBI" id="CHEBI:29105"/>
    </cofactor>
</comment>
<keyword evidence="7" id="KW-0479">Metal-binding</keyword>
<feature type="transmembrane region" description="Helical" evidence="13">
    <location>
        <begin position="53"/>
        <end position="71"/>
    </location>
</feature>
<evidence type="ECO:0000256" key="8">
    <source>
        <dbReference type="ARBA" id="ARBA00022801"/>
    </source>
</evidence>
<sequence>MLASIAENPTYFWLTLAHLVIAITIHELSHALAASRLGDDTAEAAGRLTLNPLAHLDLMGTVFLVLFGFGWGKPTPVNASRLGSPKRDSILVALAGPLANLILIGLWIGLLLIFSPELNSIAWDFSRIGIQLNLVLALFNLLPFPPLDGSAILMALLPPRAQGLYTVYGQWTLLILIILSLIGVRFLEALISWPIRLLSNLL</sequence>